<accession>M4BHH5</accession>
<name>M4BHH5_HYAAE</name>
<sequence>MPLVGVVRISACQRARTRSLVLGTRWARRALCAVGAGTESKLQSPNSSSVSSPPDHRRSRPRGRRRKSPRAGSRALYRGWKTLPRGVAMHSVLRR</sequence>
<evidence type="ECO:0000313" key="3">
    <source>
        <dbReference type="Proteomes" id="UP000011713"/>
    </source>
</evidence>
<dbReference type="HOGENOM" id="CLU_2377271_0_0_1"/>
<dbReference type="Proteomes" id="UP000011713">
    <property type="component" value="Unassembled WGS sequence"/>
</dbReference>
<dbReference type="AlphaFoldDB" id="M4BHH5"/>
<dbReference type="VEuPathDB" id="FungiDB:HpaG805851"/>
<protein>
    <submittedName>
        <fullName evidence="2">Uncharacterized protein</fullName>
    </submittedName>
</protein>
<organism evidence="2 3">
    <name type="scientific">Hyaloperonospora arabidopsidis (strain Emoy2)</name>
    <name type="common">Downy mildew agent</name>
    <name type="synonym">Peronospora arabidopsidis</name>
    <dbReference type="NCBI Taxonomy" id="559515"/>
    <lineage>
        <taxon>Eukaryota</taxon>
        <taxon>Sar</taxon>
        <taxon>Stramenopiles</taxon>
        <taxon>Oomycota</taxon>
        <taxon>Peronosporomycetes</taxon>
        <taxon>Peronosporales</taxon>
        <taxon>Peronosporaceae</taxon>
        <taxon>Hyaloperonospora</taxon>
    </lineage>
</organism>
<dbReference type="InParanoid" id="M4BHH5"/>
<keyword evidence="3" id="KW-1185">Reference proteome</keyword>
<feature type="compositionally biased region" description="Basic residues" evidence="1">
    <location>
        <begin position="57"/>
        <end position="69"/>
    </location>
</feature>
<dbReference type="EMBL" id="JH598261">
    <property type="status" value="NOT_ANNOTATED_CDS"/>
    <property type="molecule type" value="Genomic_DNA"/>
</dbReference>
<reference evidence="2" key="2">
    <citation type="submission" date="2015-06" db="UniProtKB">
        <authorList>
            <consortium name="EnsemblProtists"/>
        </authorList>
    </citation>
    <scope>IDENTIFICATION</scope>
    <source>
        <strain evidence="2">Emoy2</strain>
    </source>
</reference>
<dbReference type="EnsemblProtists" id="HpaT805851">
    <property type="protein sequence ID" value="HpaP805851"/>
    <property type="gene ID" value="HpaG805851"/>
</dbReference>
<evidence type="ECO:0000256" key="1">
    <source>
        <dbReference type="SAM" id="MobiDB-lite"/>
    </source>
</evidence>
<feature type="compositionally biased region" description="Low complexity" evidence="1">
    <location>
        <begin position="44"/>
        <end position="53"/>
    </location>
</feature>
<reference evidence="3" key="1">
    <citation type="journal article" date="2010" name="Science">
        <title>Signatures of adaptation to obligate biotrophy in the Hyaloperonospora arabidopsidis genome.</title>
        <authorList>
            <person name="Baxter L."/>
            <person name="Tripathy S."/>
            <person name="Ishaque N."/>
            <person name="Boot N."/>
            <person name="Cabral A."/>
            <person name="Kemen E."/>
            <person name="Thines M."/>
            <person name="Ah-Fong A."/>
            <person name="Anderson R."/>
            <person name="Badejoko W."/>
            <person name="Bittner-Eddy P."/>
            <person name="Boore J.L."/>
            <person name="Chibucos M.C."/>
            <person name="Coates M."/>
            <person name="Dehal P."/>
            <person name="Delehaunty K."/>
            <person name="Dong S."/>
            <person name="Downton P."/>
            <person name="Dumas B."/>
            <person name="Fabro G."/>
            <person name="Fronick C."/>
            <person name="Fuerstenberg S.I."/>
            <person name="Fulton L."/>
            <person name="Gaulin E."/>
            <person name="Govers F."/>
            <person name="Hughes L."/>
            <person name="Humphray S."/>
            <person name="Jiang R.H."/>
            <person name="Judelson H."/>
            <person name="Kamoun S."/>
            <person name="Kyung K."/>
            <person name="Meijer H."/>
            <person name="Minx P."/>
            <person name="Morris P."/>
            <person name="Nelson J."/>
            <person name="Phuntumart V."/>
            <person name="Qutob D."/>
            <person name="Rehmany A."/>
            <person name="Rougon-Cardoso A."/>
            <person name="Ryden P."/>
            <person name="Torto-Alalibo T."/>
            <person name="Studholme D."/>
            <person name="Wang Y."/>
            <person name="Win J."/>
            <person name="Wood J."/>
            <person name="Clifton S.W."/>
            <person name="Rogers J."/>
            <person name="Van den Ackerveken G."/>
            <person name="Jones J.D."/>
            <person name="McDowell J.M."/>
            <person name="Beynon J."/>
            <person name="Tyler B.M."/>
        </authorList>
    </citation>
    <scope>NUCLEOTIDE SEQUENCE [LARGE SCALE GENOMIC DNA]</scope>
    <source>
        <strain evidence="3">Emoy2</strain>
    </source>
</reference>
<proteinExistence type="predicted"/>
<feature type="region of interest" description="Disordered" evidence="1">
    <location>
        <begin position="37"/>
        <end position="77"/>
    </location>
</feature>
<evidence type="ECO:0000313" key="2">
    <source>
        <dbReference type="EnsemblProtists" id="HpaP805851"/>
    </source>
</evidence>